<protein>
    <submittedName>
        <fullName evidence="4">Uncharacterized protein</fullName>
    </submittedName>
</protein>
<dbReference type="InterPro" id="IPR036967">
    <property type="entry name" value="Ribosomal_uS11_sf"/>
</dbReference>
<name>A0AAV7HH03_DENCH</name>
<reference evidence="4 5" key="1">
    <citation type="journal article" date="2021" name="Hortic Res">
        <title>Chromosome-scale assembly of the Dendrobium chrysotoxum genome enhances the understanding of orchid evolution.</title>
        <authorList>
            <person name="Zhang Y."/>
            <person name="Zhang G.Q."/>
            <person name="Zhang D."/>
            <person name="Liu X.D."/>
            <person name="Xu X.Y."/>
            <person name="Sun W.H."/>
            <person name="Yu X."/>
            <person name="Zhu X."/>
            <person name="Wang Z.W."/>
            <person name="Zhao X."/>
            <person name="Zhong W.Y."/>
            <person name="Chen H."/>
            <person name="Yin W.L."/>
            <person name="Huang T."/>
            <person name="Niu S.C."/>
            <person name="Liu Z.J."/>
        </authorList>
    </citation>
    <scope>NUCLEOTIDE SEQUENCE [LARGE SCALE GENOMIC DNA]</scope>
    <source>
        <strain evidence="4">Lindl</strain>
    </source>
</reference>
<dbReference type="GO" id="GO:0003735">
    <property type="term" value="F:structural constituent of ribosome"/>
    <property type="evidence" value="ECO:0007669"/>
    <property type="project" value="InterPro"/>
</dbReference>
<comment type="caution">
    <text evidence="4">The sequence shown here is derived from an EMBL/GenBank/DDBJ whole genome shotgun (WGS) entry which is preliminary data.</text>
</comment>
<accession>A0AAV7HH03</accession>
<keyword evidence="2" id="KW-0689">Ribosomal protein</keyword>
<dbReference type="Proteomes" id="UP000775213">
    <property type="component" value="Unassembled WGS sequence"/>
</dbReference>
<evidence type="ECO:0000313" key="5">
    <source>
        <dbReference type="Proteomes" id="UP000775213"/>
    </source>
</evidence>
<keyword evidence="5" id="KW-1185">Reference proteome</keyword>
<dbReference type="GO" id="GO:1990904">
    <property type="term" value="C:ribonucleoprotein complex"/>
    <property type="evidence" value="ECO:0007669"/>
    <property type="project" value="UniProtKB-KW"/>
</dbReference>
<dbReference type="GO" id="GO:0005840">
    <property type="term" value="C:ribosome"/>
    <property type="evidence" value="ECO:0007669"/>
    <property type="project" value="UniProtKB-KW"/>
</dbReference>
<sequence length="59" mass="6359">MPLAGGMKVKADRDESSPYADMLAAHDVAQRCKGHKGGIKPKLHVLVLNLLLGLLHTLE</sequence>
<dbReference type="Pfam" id="PF00411">
    <property type="entry name" value="Ribosomal_S11"/>
    <property type="match status" value="1"/>
</dbReference>
<evidence type="ECO:0000256" key="2">
    <source>
        <dbReference type="ARBA" id="ARBA00022980"/>
    </source>
</evidence>
<evidence type="ECO:0000256" key="3">
    <source>
        <dbReference type="ARBA" id="ARBA00023274"/>
    </source>
</evidence>
<comment type="similarity">
    <text evidence="1">Belongs to the universal ribosomal protein uS11 family.</text>
</comment>
<evidence type="ECO:0000313" key="4">
    <source>
        <dbReference type="EMBL" id="KAH0466778.1"/>
    </source>
</evidence>
<keyword evidence="3" id="KW-0687">Ribonucleoprotein</keyword>
<dbReference type="GO" id="GO:0006412">
    <property type="term" value="P:translation"/>
    <property type="evidence" value="ECO:0007669"/>
    <property type="project" value="InterPro"/>
</dbReference>
<dbReference type="AlphaFoldDB" id="A0AAV7HH03"/>
<dbReference type="EMBL" id="JAGFBR010000005">
    <property type="protein sequence ID" value="KAH0466778.1"/>
    <property type="molecule type" value="Genomic_DNA"/>
</dbReference>
<proteinExistence type="inferred from homology"/>
<gene>
    <name evidence="4" type="ORF">IEQ34_004016</name>
</gene>
<organism evidence="4 5">
    <name type="scientific">Dendrobium chrysotoxum</name>
    <name type="common">Orchid</name>
    <dbReference type="NCBI Taxonomy" id="161865"/>
    <lineage>
        <taxon>Eukaryota</taxon>
        <taxon>Viridiplantae</taxon>
        <taxon>Streptophyta</taxon>
        <taxon>Embryophyta</taxon>
        <taxon>Tracheophyta</taxon>
        <taxon>Spermatophyta</taxon>
        <taxon>Magnoliopsida</taxon>
        <taxon>Liliopsida</taxon>
        <taxon>Asparagales</taxon>
        <taxon>Orchidaceae</taxon>
        <taxon>Epidendroideae</taxon>
        <taxon>Malaxideae</taxon>
        <taxon>Dendrobiinae</taxon>
        <taxon>Dendrobium</taxon>
    </lineage>
</organism>
<dbReference type="Gene3D" id="3.30.420.80">
    <property type="entry name" value="Ribosomal protein S11"/>
    <property type="match status" value="1"/>
</dbReference>
<evidence type="ECO:0000256" key="1">
    <source>
        <dbReference type="ARBA" id="ARBA00006194"/>
    </source>
</evidence>
<dbReference type="InterPro" id="IPR001971">
    <property type="entry name" value="Ribosomal_uS11"/>
</dbReference>